<dbReference type="NCBIfam" id="NF033517">
    <property type="entry name" value="transpos_IS66"/>
    <property type="match status" value="1"/>
</dbReference>
<organism evidence="6 7">
    <name type="scientific">Massilia frigida</name>
    <dbReference type="NCBI Taxonomy" id="2609281"/>
    <lineage>
        <taxon>Bacteria</taxon>
        <taxon>Pseudomonadati</taxon>
        <taxon>Pseudomonadota</taxon>
        <taxon>Betaproteobacteria</taxon>
        <taxon>Burkholderiales</taxon>
        <taxon>Oxalobacteraceae</taxon>
        <taxon>Telluria group</taxon>
        <taxon>Massilia</taxon>
    </lineage>
</organism>
<accession>A0ABX0NKI1</accession>
<evidence type="ECO:0000256" key="1">
    <source>
        <dbReference type="SAM" id="MobiDB-lite"/>
    </source>
</evidence>
<feature type="domain" description="Transposase TnpC homeodomain" evidence="4">
    <location>
        <begin position="50"/>
        <end position="126"/>
    </location>
</feature>
<dbReference type="InterPro" id="IPR024463">
    <property type="entry name" value="Transposase_TnpC_homeodom"/>
</dbReference>
<name>A0ABX0NKI1_9BURK</name>
<dbReference type="Proteomes" id="UP000621455">
    <property type="component" value="Unassembled WGS sequence"/>
</dbReference>
<dbReference type="Pfam" id="PF13005">
    <property type="entry name" value="zf-IS66"/>
    <property type="match status" value="1"/>
</dbReference>
<feature type="domain" description="Transposase IS66 central" evidence="2">
    <location>
        <begin position="192"/>
        <end position="477"/>
    </location>
</feature>
<evidence type="ECO:0000313" key="6">
    <source>
        <dbReference type="EMBL" id="NHZ84134.1"/>
    </source>
</evidence>
<reference evidence="6 7" key="1">
    <citation type="submission" date="2019-10" db="EMBL/GenBank/DDBJ databases">
        <title>Taxonomy of Antarctic Massilia spp.: description of Massilia rubra sp. nov., Massilia aquatica sp. nov., Massilia mucilaginosa sp. nov., Massilia frigida sp. nov. isolated from streams, lakes and regoliths.</title>
        <authorList>
            <person name="Holochova P."/>
            <person name="Sedlacek I."/>
            <person name="Kralova S."/>
            <person name="Maslanova I."/>
            <person name="Busse H.-J."/>
            <person name="Stankova E."/>
            <person name="Vrbovska V."/>
            <person name="Kovarovic V."/>
            <person name="Bartak M."/>
            <person name="Svec P."/>
            <person name="Pantucek R."/>
        </authorList>
    </citation>
    <scope>NUCLEOTIDE SEQUENCE [LARGE SCALE GENOMIC DNA]</scope>
    <source>
        <strain evidence="6 7">CCM 8695</strain>
    </source>
</reference>
<dbReference type="PANTHER" id="PTHR33678:SF1">
    <property type="entry name" value="BLL1576 PROTEIN"/>
    <property type="match status" value="1"/>
</dbReference>
<evidence type="ECO:0000259" key="5">
    <source>
        <dbReference type="Pfam" id="PF13817"/>
    </source>
</evidence>
<dbReference type="PANTHER" id="PTHR33678">
    <property type="entry name" value="BLL1576 PROTEIN"/>
    <property type="match status" value="1"/>
</dbReference>
<feature type="domain" description="Transposase IS66 zinc-finger binding" evidence="3">
    <location>
        <begin position="134"/>
        <end position="174"/>
    </location>
</feature>
<dbReference type="EMBL" id="WHJG01000099">
    <property type="protein sequence ID" value="NHZ84134.1"/>
    <property type="molecule type" value="Genomic_DNA"/>
</dbReference>
<keyword evidence="7" id="KW-1185">Reference proteome</keyword>
<evidence type="ECO:0000259" key="2">
    <source>
        <dbReference type="Pfam" id="PF03050"/>
    </source>
</evidence>
<evidence type="ECO:0000259" key="3">
    <source>
        <dbReference type="Pfam" id="PF13005"/>
    </source>
</evidence>
<dbReference type="InterPro" id="IPR004291">
    <property type="entry name" value="Transposase_IS66_central"/>
</dbReference>
<comment type="caution">
    <text evidence="6">The sequence shown here is derived from an EMBL/GenBank/DDBJ whole genome shotgun (WGS) entry which is preliminary data.</text>
</comment>
<dbReference type="InterPro" id="IPR052344">
    <property type="entry name" value="Transposase-related"/>
</dbReference>
<feature type="region of interest" description="Disordered" evidence="1">
    <location>
        <begin position="94"/>
        <end position="116"/>
    </location>
</feature>
<evidence type="ECO:0000313" key="7">
    <source>
        <dbReference type="Proteomes" id="UP000621455"/>
    </source>
</evidence>
<protein>
    <submittedName>
        <fullName evidence="6">IS66 family transposase</fullName>
    </submittedName>
</protein>
<dbReference type="InterPro" id="IPR024474">
    <property type="entry name" value="Znf_dom_IS66"/>
</dbReference>
<dbReference type="Pfam" id="PF13007">
    <property type="entry name" value="LZ_Tnp_IS66"/>
    <property type="match status" value="1"/>
</dbReference>
<dbReference type="InterPro" id="IPR039552">
    <property type="entry name" value="IS66_C"/>
</dbReference>
<evidence type="ECO:0000259" key="4">
    <source>
        <dbReference type="Pfam" id="PF13007"/>
    </source>
</evidence>
<gene>
    <name evidence="6" type="ORF">F2P44_33500</name>
</gene>
<dbReference type="Pfam" id="PF13817">
    <property type="entry name" value="DDE_Tnp_IS66_C"/>
    <property type="match status" value="1"/>
</dbReference>
<proteinExistence type="predicted"/>
<dbReference type="Pfam" id="PF03050">
    <property type="entry name" value="DDE_Tnp_IS66"/>
    <property type="match status" value="1"/>
</dbReference>
<feature type="domain" description="Transposase IS66 C-terminal" evidence="5">
    <location>
        <begin position="484"/>
        <end position="522"/>
    </location>
</feature>
<sequence>MLPPRYQLPELVLPPVLPTDAASLTALLHAVIASHNDVKTQALNHMQHMLEQFILARYRMFGASSEQSANQGRLFDEAETLAADSTEIQDVAPLPTELEPGKGKPASKPARGKRAPLPSELQRVDVVHDVPAAERTCPCGTPMVEIGQDVSEQLDIVPMQVRVLRHIRKRYGCPGSEHAPVTAPLPPQPLPKSNASADFLAMLLIVKFIDGLPLYRFEYVLDRHGVTVPRQTLARWVIGAGRLLQPLHNLMRDALLESPFIHVDETVVQVLKALGKQPTSNSYMWVQTGGPPGQPVVLFDYDPGRGAQVPMRLLHDYRGFLMTDGYDGYNQLARTDGIEHMACWAHVRRRFVEAVKVQPKGRRGLADEAVAMIGKLYSIERDCKDASDAERLLARQTHSVPALAALKAWLDKSLPGVTPKSALGKALSYMRDYWSRLTRYTERGDLPIDNNRCENAIRPFVVGRKAWLFSDTVAGANASAVIYSLLETAKANGLEPYTWLRRVLRDLPAAKTVDDVAALLPWNMKDLHTPDLTSGVTS</sequence>